<feature type="region of interest" description="Disordered" evidence="1">
    <location>
        <begin position="104"/>
        <end position="175"/>
    </location>
</feature>
<evidence type="ECO:0000313" key="2">
    <source>
        <dbReference type="EMBL" id="KAK1675637.1"/>
    </source>
</evidence>
<reference evidence="2" key="1">
    <citation type="submission" date="2021-06" db="EMBL/GenBank/DDBJ databases">
        <title>Comparative genomics, transcriptomics and evolutionary studies reveal genomic signatures of adaptation to plant cell wall in hemibiotrophic fungi.</title>
        <authorList>
            <consortium name="DOE Joint Genome Institute"/>
            <person name="Baroncelli R."/>
            <person name="Diaz J.F."/>
            <person name="Benocci T."/>
            <person name="Peng M."/>
            <person name="Battaglia E."/>
            <person name="Haridas S."/>
            <person name="Andreopoulos W."/>
            <person name="Labutti K."/>
            <person name="Pangilinan J."/>
            <person name="Floch G.L."/>
            <person name="Makela M.R."/>
            <person name="Henrissat B."/>
            <person name="Grigoriev I.V."/>
            <person name="Crouch J.A."/>
            <person name="De Vries R.P."/>
            <person name="Sukno S.A."/>
            <person name="Thon M.R."/>
        </authorList>
    </citation>
    <scope>NUCLEOTIDE SEQUENCE</scope>
    <source>
        <strain evidence="2">CBS 193.32</strain>
    </source>
</reference>
<proteinExistence type="predicted"/>
<dbReference type="AlphaFoldDB" id="A0AAJ0EU10"/>
<organism evidence="2 3">
    <name type="scientific">Colletotrichum godetiae</name>
    <dbReference type="NCBI Taxonomy" id="1209918"/>
    <lineage>
        <taxon>Eukaryota</taxon>
        <taxon>Fungi</taxon>
        <taxon>Dikarya</taxon>
        <taxon>Ascomycota</taxon>
        <taxon>Pezizomycotina</taxon>
        <taxon>Sordariomycetes</taxon>
        <taxon>Hypocreomycetidae</taxon>
        <taxon>Glomerellales</taxon>
        <taxon>Glomerellaceae</taxon>
        <taxon>Colletotrichum</taxon>
        <taxon>Colletotrichum acutatum species complex</taxon>
    </lineage>
</organism>
<dbReference type="GeneID" id="85450109"/>
<evidence type="ECO:0000313" key="3">
    <source>
        <dbReference type="Proteomes" id="UP001224890"/>
    </source>
</evidence>
<feature type="compositionally biased region" description="Basic and acidic residues" evidence="1">
    <location>
        <begin position="116"/>
        <end position="125"/>
    </location>
</feature>
<name>A0AAJ0EU10_9PEZI</name>
<evidence type="ECO:0000256" key="1">
    <source>
        <dbReference type="SAM" id="MobiDB-lite"/>
    </source>
</evidence>
<dbReference type="RefSeq" id="XP_060429640.1">
    <property type="nucleotide sequence ID" value="XM_060565583.1"/>
</dbReference>
<accession>A0AAJ0EU10</accession>
<protein>
    <submittedName>
        <fullName evidence="2">Uncharacterized protein</fullName>
    </submittedName>
</protein>
<keyword evidence="3" id="KW-1185">Reference proteome</keyword>
<comment type="caution">
    <text evidence="2">The sequence shown here is derived from an EMBL/GenBank/DDBJ whole genome shotgun (WGS) entry which is preliminary data.</text>
</comment>
<sequence length="219" mass="24494">MCTPLSTCLTSFSSSAIDTRKLQHPTTGSRAFSLSLVTALPLILIIIKQTQLGLTGSDRGKREPQKHAPRYLLRGFQGVVRGIPYPQHRHVFLHFSINFPIPRDGRRPDGTLLKKGGIENKKEQNRPQGENRLSGEITRDSGPARVYRPRPLLLSQKTPSTNRGRARARSAVTPNKTITTRRTAVFAPATSQYREAVRGMLERIARKRPLYSVQHGLAQ</sequence>
<dbReference type="EMBL" id="JAHMHR010000020">
    <property type="protein sequence ID" value="KAK1675637.1"/>
    <property type="molecule type" value="Genomic_DNA"/>
</dbReference>
<gene>
    <name evidence="2" type="ORF">BDP55DRAFT_145922</name>
</gene>
<dbReference type="Proteomes" id="UP001224890">
    <property type="component" value="Unassembled WGS sequence"/>
</dbReference>